<keyword evidence="3 6" id="KW-0812">Transmembrane</keyword>
<dbReference type="Pfam" id="PF00884">
    <property type="entry name" value="Sulfatase"/>
    <property type="match status" value="1"/>
</dbReference>
<dbReference type="Proteomes" id="UP000199663">
    <property type="component" value="Unassembled WGS sequence"/>
</dbReference>
<comment type="caution">
    <text evidence="8">The sequence shown here is derived from an EMBL/GenBank/DDBJ whole genome shotgun (WGS) entry which is preliminary data.</text>
</comment>
<reference evidence="8 9" key="1">
    <citation type="submission" date="2016-10" db="EMBL/GenBank/DDBJ databases">
        <authorList>
            <person name="Varghese N."/>
            <person name="Submissions S."/>
        </authorList>
    </citation>
    <scope>NUCLEOTIDE SEQUENCE [LARGE SCALE GENOMIC DNA]</scope>
    <source>
        <strain evidence="8 9">DSM 17997</strain>
    </source>
</reference>
<evidence type="ECO:0000256" key="1">
    <source>
        <dbReference type="ARBA" id="ARBA00004651"/>
    </source>
</evidence>
<gene>
    <name evidence="8" type="ORF">SAMN05444412_111156</name>
</gene>
<keyword evidence="9" id="KW-1185">Reference proteome</keyword>
<dbReference type="RefSeq" id="WP_019598871.1">
    <property type="nucleotide sequence ID" value="NZ_FNQC01000011.1"/>
</dbReference>
<dbReference type="SUPFAM" id="SSF53649">
    <property type="entry name" value="Alkaline phosphatase-like"/>
    <property type="match status" value="1"/>
</dbReference>
<dbReference type="InterPro" id="IPR000917">
    <property type="entry name" value="Sulfatase_N"/>
</dbReference>
<proteinExistence type="predicted"/>
<feature type="transmembrane region" description="Helical" evidence="6">
    <location>
        <begin position="99"/>
        <end position="118"/>
    </location>
</feature>
<organism evidence="8 9">
    <name type="scientific">Rhodonellum ikkaensis</name>
    <dbReference type="NCBI Taxonomy" id="336829"/>
    <lineage>
        <taxon>Bacteria</taxon>
        <taxon>Pseudomonadati</taxon>
        <taxon>Bacteroidota</taxon>
        <taxon>Cytophagia</taxon>
        <taxon>Cytophagales</taxon>
        <taxon>Cytophagaceae</taxon>
        <taxon>Rhodonellum</taxon>
    </lineage>
</organism>
<evidence type="ECO:0000256" key="4">
    <source>
        <dbReference type="ARBA" id="ARBA00022989"/>
    </source>
</evidence>
<comment type="subcellular location">
    <subcellularLocation>
        <location evidence="1">Cell membrane</location>
        <topology evidence="1">Multi-pass membrane protein</topology>
    </subcellularLocation>
</comment>
<evidence type="ECO:0000313" key="9">
    <source>
        <dbReference type="Proteomes" id="UP000199663"/>
    </source>
</evidence>
<feature type="transmembrane region" description="Helical" evidence="6">
    <location>
        <begin position="138"/>
        <end position="161"/>
    </location>
</feature>
<sequence length="675" mass="77525">MSHQAAINSNFLTTIKDNFKNFWLIAIPYLILMLLLRLVEVIWVFKIHPLDFQPINIILGGLIRDFEWIFYLLGFFLLLNVLIGFFLPRTIEIITRIMITFLLIIHGGLIFYFTKSLFPLGDDLYAYSTKDIIATLKASGVINVLNGVVILVLVSVIYFFTGLGKRIRISFNTALVLSGICYGYLLVFNLIAILSPKPISGMETNLKANKSFYLYDQSYSHFTAESNLYFDFYLANTNDENQLMTKKYLNSEYPFLHENNYPDVLGPFFNEFDSIPDLVFIIVEGLGKAYSGEDAYLRSFTPFLDSLANHSLYWKNNLSTTGRTYGILTGMFGSLPFSKNGFMENAPNLPKHSSLFSLLKHNGYYTNFHIGADINFDKVGSFLNYQQVDRILDLTSFDPDFEVTPSTSGFSWGYPDKAVFENGMRKLPRNHPQPQMTVFQTQTSHDPFIIPNEEKYQAMLLTHLTNTLKVKPSEMASYLSYKSLYASVLYVDEAVKEFFEEYKKMPKYENTIFIITGDHRLPEIPMATRIDRFHVPLMIYSPKLSRTKRIHGVSTHFDIAPSILSFLSSRYPMDLPSAVAWKGSVLDTAANFQSFISVPLMRNKTQLKEYISGEYLISENELYKISDNMNIDIVQEIGLKDKISGKFENYKNSNTYSIESDRLLPDSLMIYNRKK</sequence>
<keyword evidence="5 6" id="KW-0472">Membrane</keyword>
<feature type="transmembrane region" description="Helical" evidence="6">
    <location>
        <begin position="21"/>
        <end position="45"/>
    </location>
</feature>
<protein>
    <submittedName>
        <fullName evidence="8">Uncharacterized sulfatase</fullName>
    </submittedName>
</protein>
<feature type="transmembrane region" description="Helical" evidence="6">
    <location>
        <begin position="68"/>
        <end position="87"/>
    </location>
</feature>
<dbReference type="PANTHER" id="PTHR47371">
    <property type="entry name" value="LIPOTEICHOIC ACID SYNTHASE"/>
    <property type="match status" value="1"/>
</dbReference>
<evidence type="ECO:0000256" key="3">
    <source>
        <dbReference type="ARBA" id="ARBA00022692"/>
    </source>
</evidence>
<feature type="domain" description="Sulfatase N-terminal" evidence="7">
    <location>
        <begin position="276"/>
        <end position="566"/>
    </location>
</feature>
<keyword evidence="4 6" id="KW-1133">Transmembrane helix</keyword>
<evidence type="ECO:0000256" key="6">
    <source>
        <dbReference type="SAM" id="Phobius"/>
    </source>
</evidence>
<evidence type="ECO:0000256" key="2">
    <source>
        <dbReference type="ARBA" id="ARBA00022475"/>
    </source>
</evidence>
<dbReference type="InterPro" id="IPR017850">
    <property type="entry name" value="Alkaline_phosphatase_core_sf"/>
</dbReference>
<dbReference type="Gene3D" id="3.40.720.10">
    <property type="entry name" value="Alkaline Phosphatase, subunit A"/>
    <property type="match status" value="1"/>
</dbReference>
<feature type="transmembrane region" description="Helical" evidence="6">
    <location>
        <begin position="173"/>
        <end position="194"/>
    </location>
</feature>
<dbReference type="PANTHER" id="PTHR47371:SF3">
    <property type="entry name" value="PHOSPHOGLYCEROL TRANSFERASE I"/>
    <property type="match status" value="1"/>
</dbReference>
<dbReference type="CDD" id="cd16015">
    <property type="entry name" value="LTA_synthase"/>
    <property type="match status" value="1"/>
</dbReference>
<evidence type="ECO:0000256" key="5">
    <source>
        <dbReference type="ARBA" id="ARBA00023136"/>
    </source>
</evidence>
<evidence type="ECO:0000313" key="8">
    <source>
        <dbReference type="EMBL" id="SDZ37078.1"/>
    </source>
</evidence>
<dbReference type="EMBL" id="FNQC01000011">
    <property type="protein sequence ID" value="SDZ37078.1"/>
    <property type="molecule type" value="Genomic_DNA"/>
</dbReference>
<name>A0A1H3SHA6_9BACT</name>
<dbReference type="InterPro" id="IPR050448">
    <property type="entry name" value="OpgB/LTA_synthase_biosynth"/>
</dbReference>
<keyword evidence="2" id="KW-1003">Cell membrane</keyword>
<accession>A0A1H3SHA6</accession>
<evidence type="ECO:0000259" key="7">
    <source>
        <dbReference type="Pfam" id="PF00884"/>
    </source>
</evidence>